<dbReference type="HOGENOM" id="CLU_069894_0_0_1"/>
<name>G0N4E3_CAEBE</name>
<sequence length="300" mass="34916">MELNASRRTPTEFEYWNLLTPELKVECVKKMSLMEKIHLRSTSKTEKEVVSLVKFDLKQVSLSDTNYGPILEINVDDEEKFKLFAETEEIKEIQMVPLLVYLLKNGTIGDFVSREYTPYSEESWTKIQSCAPFRFKKISLELETNPEKREYLHKCVPELIKEVCFGAPFDDDSFNPLFEIESLKNVVKFQAGGNTNVVMRLAEEWIAKDKDIGNKMHFPCFVRKNELFDRFETHFSDKVVYRKDELRIETTNASKHLILLVVKKDGFVNTYALAALPSALRRQSQEYSEFIEDCKSIDGC</sequence>
<dbReference type="OrthoDB" id="5784581at2759"/>
<gene>
    <name evidence="1" type="ORF">CAEBREN_20007</name>
</gene>
<dbReference type="PANTHER" id="PTHR31006">
    <property type="entry name" value="F-BOX DOMAIN-CONTAINING PROTEIN-RELATED-RELATED"/>
    <property type="match status" value="1"/>
</dbReference>
<accession>G0N4E3</accession>
<protein>
    <recommendedName>
        <fullName evidence="3">DUF38 domain-containing protein</fullName>
    </recommendedName>
</protein>
<reference evidence="2" key="1">
    <citation type="submission" date="2011-07" db="EMBL/GenBank/DDBJ databases">
        <authorList>
            <consortium name="Caenorhabditis brenneri Sequencing and Analysis Consortium"/>
            <person name="Wilson R.K."/>
        </authorList>
    </citation>
    <scope>NUCLEOTIDE SEQUENCE [LARGE SCALE GENOMIC DNA]</scope>
    <source>
        <strain evidence="2">PB2801</strain>
    </source>
</reference>
<proteinExistence type="predicted"/>
<organism evidence="2">
    <name type="scientific">Caenorhabditis brenneri</name>
    <name type="common">Nematode worm</name>
    <dbReference type="NCBI Taxonomy" id="135651"/>
    <lineage>
        <taxon>Eukaryota</taxon>
        <taxon>Metazoa</taxon>
        <taxon>Ecdysozoa</taxon>
        <taxon>Nematoda</taxon>
        <taxon>Chromadorea</taxon>
        <taxon>Rhabditida</taxon>
        <taxon>Rhabditina</taxon>
        <taxon>Rhabditomorpha</taxon>
        <taxon>Rhabditoidea</taxon>
        <taxon>Rhabditidae</taxon>
        <taxon>Peloderinae</taxon>
        <taxon>Caenorhabditis</taxon>
    </lineage>
</organism>
<dbReference type="EMBL" id="GL379837">
    <property type="protein sequence ID" value="EGT52450.1"/>
    <property type="molecule type" value="Genomic_DNA"/>
</dbReference>
<dbReference type="InterPro" id="IPR042317">
    <property type="entry name" value="She-1-like"/>
</dbReference>
<dbReference type="Proteomes" id="UP000008068">
    <property type="component" value="Unassembled WGS sequence"/>
</dbReference>
<dbReference type="InParanoid" id="G0N4E3"/>
<evidence type="ECO:0008006" key="3">
    <source>
        <dbReference type="Google" id="ProtNLM"/>
    </source>
</evidence>
<dbReference type="PANTHER" id="PTHR31006:SF3">
    <property type="entry name" value="F-BOX DOMAIN-CONTAINING PROTEIN-RELATED"/>
    <property type="match status" value="1"/>
</dbReference>
<evidence type="ECO:0000313" key="2">
    <source>
        <dbReference type="Proteomes" id="UP000008068"/>
    </source>
</evidence>
<dbReference type="eggNOG" id="ENOG502TJUI">
    <property type="taxonomic scope" value="Eukaryota"/>
</dbReference>
<evidence type="ECO:0000313" key="1">
    <source>
        <dbReference type="EMBL" id="EGT52450.1"/>
    </source>
</evidence>
<dbReference type="AlphaFoldDB" id="G0N4E3"/>
<keyword evidence="2" id="KW-1185">Reference proteome</keyword>